<evidence type="ECO:0000256" key="6">
    <source>
        <dbReference type="ARBA" id="ARBA00022840"/>
    </source>
</evidence>
<comment type="catalytic activity">
    <reaction evidence="7 8 9">
        <text>L-cysteine + L-glutamate + ATP = gamma-L-glutamyl-L-cysteine + ADP + phosphate + H(+)</text>
        <dbReference type="Rhea" id="RHEA:13285"/>
        <dbReference type="ChEBI" id="CHEBI:15378"/>
        <dbReference type="ChEBI" id="CHEBI:29985"/>
        <dbReference type="ChEBI" id="CHEBI:30616"/>
        <dbReference type="ChEBI" id="CHEBI:35235"/>
        <dbReference type="ChEBI" id="CHEBI:43474"/>
        <dbReference type="ChEBI" id="CHEBI:58173"/>
        <dbReference type="ChEBI" id="CHEBI:456216"/>
        <dbReference type="EC" id="6.3.2.2"/>
    </reaction>
</comment>
<keyword evidence="6 8" id="KW-0067">ATP-binding</keyword>
<dbReference type="EMBL" id="FLAC01000003">
    <property type="protein sequence ID" value="SBL58965.1"/>
    <property type="molecule type" value="Genomic_DNA"/>
</dbReference>
<dbReference type="EC" id="6.3.2.2" evidence="8"/>
<comment type="similarity">
    <text evidence="2 8">Belongs to the glutamate--cysteine ligase type 1 family. Type 1 subfamily.</text>
</comment>
<evidence type="ECO:0000313" key="11">
    <source>
        <dbReference type="EMBL" id="SBL58965.1"/>
    </source>
</evidence>
<evidence type="ECO:0000313" key="14">
    <source>
        <dbReference type="Proteomes" id="UP000345637"/>
    </source>
</evidence>
<evidence type="ECO:0000256" key="9">
    <source>
        <dbReference type="RuleBase" id="RU004391"/>
    </source>
</evidence>
<evidence type="ECO:0000256" key="8">
    <source>
        <dbReference type="HAMAP-Rule" id="MF_00578"/>
    </source>
</evidence>
<keyword evidence="5 8" id="KW-0547">Nucleotide-binding</keyword>
<dbReference type="GO" id="GO:0004357">
    <property type="term" value="F:glutamate-cysteine ligase activity"/>
    <property type="evidence" value="ECO:0007669"/>
    <property type="project" value="UniProtKB-UniRule"/>
</dbReference>
<evidence type="ECO:0000256" key="3">
    <source>
        <dbReference type="ARBA" id="ARBA00022598"/>
    </source>
</evidence>
<evidence type="ECO:0000256" key="2">
    <source>
        <dbReference type="ARBA" id="ARBA00008772"/>
    </source>
</evidence>
<dbReference type="NCBIfam" id="TIGR01434">
    <property type="entry name" value="glu_cys_ligase"/>
    <property type="match status" value="1"/>
</dbReference>
<reference evidence="12 14" key="1">
    <citation type="submission" date="2019-03" db="EMBL/GenBank/DDBJ databases">
        <authorList>
            <consortium name="Pathogen Informatics"/>
        </authorList>
    </citation>
    <scope>NUCLEOTIDE SEQUENCE [LARGE SCALE GENOMIC DNA]</scope>
    <source>
        <strain evidence="11 13">2880STDY5682802</strain>
        <strain evidence="12 14">NCTC12998</strain>
    </source>
</reference>
<dbReference type="InterPro" id="IPR014746">
    <property type="entry name" value="Gln_synth/guanido_kin_cat_dom"/>
</dbReference>
<dbReference type="EMBL" id="CAADJE010000025">
    <property type="protein sequence ID" value="VFS76952.1"/>
    <property type="molecule type" value="Genomic_DNA"/>
</dbReference>
<dbReference type="GO" id="GO:0005524">
    <property type="term" value="F:ATP binding"/>
    <property type="evidence" value="ECO:0007669"/>
    <property type="project" value="UniProtKB-KW"/>
</dbReference>
<dbReference type="InterPro" id="IPR007370">
    <property type="entry name" value="Glu_cys_ligase"/>
</dbReference>
<dbReference type="FunFam" id="3.30.590.20:FF:000001">
    <property type="entry name" value="Glutamate--cysteine ligase"/>
    <property type="match status" value="1"/>
</dbReference>
<dbReference type="GO" id="GO:0006750">
    <property type="term" value="P:glutathione biosynthetic process"/>
    <property type="evidence" value="ECO:0007669"/>
    <property type="project" value="UniProtKB-UniRule"/>
</dbReference>
<evidence type="ECO:0000259" key="10">
    <source>
        <dbReference type="Pfam" id="PF04262"/>
    </source>
</evidence>
<sequence length="565" mass="63864">MPEIRTYCQCAPVFVRGTGNSNVFWDNLYGHHYNYAYSNDFDRREVKLIPDVSQALAWLEKNPQALQGIQRGLERETLRVNADGSLATTGHPQALGSALTHKWITTDFAEALLEFITPVDGDIQHMLTIMRDVHRYTARQLGDERMWPLSMPCYIAPGQDIELAQYGTSNIGRLKTLYREGLKNRYGALMQTISGVHYNFSLPMAFWQAKCGVDDAESGKEAISAGYFRSIRNYYRFGWVIPYLFGASPAICSSFLQGKPTTLPFEKAENGMYYLPYATSLRLSDLGYTNKSQSNLGITFNDLHEYVAGLKRAIKTPSEEYARIGLEKDGKHLQINSNILQIENELYAPIRPKRVTRSGETPSDALLRGGIEYIEVRSLDINPFSPIGVDEQQVRFLDLFMVWCVLADAPEMSSDELLCTRTNWNRVILEGRKPGLTLGIGCESAQFPLAKVGKDLFRDLRRVAQTLDSIHGGEAYQQVCDELVASFDDPELTFSARILRSMLEEGIGGTGRELADQYRTMLREEPLEILREDDFIAEREASVKRQQKVEAEDSEPFEALLARHA</sequence>
<dbReference type="GO" id="GO:0005829">
    <property type="term" value="C:cytosol"/>
    <property type="evidence" value="ECO:0007669"/>
    <property type="project" value="TreeGrafter"/>
</dbReference>
<dbReference type="GO" id="GO:0046872">
    <property type="term" value="F:metal ion binding"/>
    <property type="evidence" value="ECO:0007669"/>
    <property type="project" value="TreeGrafter"/>
</dbReference>
<dbReference type="UniPathway" id="UPA00142">
    <property type="reaction ID" value="UER00209"/>
</dbReference>
<dbReference type="Pfam" id="PF04262">
    <property type="entry name" value="Glu_cys_ligase"/>
    <property type="match status" value="1"/>
</dbReference>
<gene>
    <name evidence="8 12" type="primary">gshA</name>
    <name evidence="12" type="ORF">NCTC12998_04926</name>
    <name evidence="11" type="ORF">SAMEA2273876_01051</name>
</gene>
<dbReference type="SUPFAM" id="SSF55931">
    <property type="entry name" value="Glutamine synthetase/guanido kinase"/>
    <property type="match status" value="1"/>
</dbReference>
<keyword evidence="3 8" id="KW-0436">Ligase</keyword>
<dbReference type="Proteomes" id="UP000345637">
    <property type="component" value="Unassembled WGS sequence"/>
</dbReference>
<keyword evidence="4 8" id="KW-0317">Glutathione biosynthesis</keyword>
<evidence type="ECO:0000256" key="1">
    <source>
        <dbReference type="ARBA" id="ARBA00005006"/>
    </source>
</evidence>
<comment type="pathway">
    <text evidence="1 8 9">Sulfur metabolism; glutathione biosynthesis; glutathione from L-cysteine and L-glutamate: step 1/2.</text>
</comment>
<dbReference type="PANTHER" id="PTHR38761:SF1">
    <property type="entry name" value="GLUTAMATE--CYSTEINE LIGASE"/>
    <property type="match status" value="1"/>
</dbReference>
<feature type="domain" description="Glutamate--cysteine ligase" evidence="10">
    <location>
        <begin position="57"/>
        <end position="427"/>
    </location>
</feature>
<dbReference type="Proteomes" id="UP000078124">
    <property type="component" value="Unassembled WGS sequence"/>
</dbReference>
<dbReference type="InterPro" id="IPR006334">
    <property type="entry name" value="Glut_cys_ligase"/>
</dbReference>
<evidence type="ECO:0000256" key="4">
    <source>
        <dbReference type="ARBA" id="ARBA00022684"/>
    </source>
</evidence>
<proteinExistence type="inferred from homology"/>
<evidence type="ECO:0000256" key="7">
    <source>
        <dbReference type="ARBA" id="ARBA00048819"/>
    </source>
</evidence>
<name>A0A2X2EFZ7_RAOPL</name>
<accession>A0A2X2EFZ7</accession>
<evidence type="ECO:0000256" key="5">
    <source>
        <dbReference type="ARBA" id="ARBA00022741"/>
    </source>
</evidence>
<dbReference type="Gene3D" id="3.30.590.20">
    <property type="match status" value="1"/>
</dbReference>
<dbReference type="AlphaFoldDB" id="A0A2X2EFZ7"/>
<evidence type="ECO:0000313" key="13">
    <source>
        <dbReference type="Proteomes" id="UP000078124"/>
    </source>
</evidence>
<dbReference type="HAMAP" id="MF_00578">
    <property type="entry name" value="Glu_cys_ligase"/>
    <property type="match status" value="1"/>
</dbReference>
<protein>
    <recommendedName>
        <fullName evidence="8">Glutamate--cysteine ligase</fullName>
        <ecNumber evidence="8">6.3.2.2</ecNumber>
    </recommendedName>
    <alternativeName>
        <fullName evidence="8">Gamma-ECS</fullName>
        <shortName evidence="8">GCS</shortName>
    </alternativeName>
    <alternativeName>
        <fullName evidence="8">Gamma-glutamylcysteine synthetase</fullName>
    </alternativeName>
</protein>
<evidence type="ECO:0000313" key="12">
    <source>
        <dbReference type="EMBL" id="VFS76952.1"/>
    </source>
</evidence>
<organism evidence="12 14">
    <name type="scientific">Raoultella planticola</name>
    <name type="common">Klebsiella planticola</name>
    <dbReference type="NCBI Taxonomy" id="575"/>
    <lineage>
        <taxon>Bacteria</taxon>
        <taxon>Pseudomonadati</taxon>
        <taxon>Pseudomonadota</taxon>
        <taxon>Gammaproteobacteria</taxon>
        <taxon>Enterobacterales</taxon>
        <taxon>Enterobacteriaceae</taxon>
        <taxon>Klebsiella/Raoultella group</taxon>
        <taxon>Raoultella</taxon>
    </lineage>
</organism>
<dbReference type="PANTHER" id="PTHR38761">
    <property type="entry name" value="GLUTAMATE--CYSTEINE LIGASE"/>
    <property type="match status" value="1"/>
</dbReference>